<keyword evidence="1" id="KW-0472">Membrane</keyword>
<feature type="transmembrane region" description="Helical" evidence="1">
    <location>
        <begin position="97"/>
        <end position="116"/>
    </location>
</feature>
<sequence>MSSSQYTIGYSPNDFFYVNAQNNNMMPTEDQCNSLQINDPTWTTKCNGDNFMDNSLNCVNQALCQNKANAVNLQSVRNKNDGADSKFLDSTSVFNKTILNTINLSIGILLVGYLIYKNRVLVT</sequence>
<dbReference type="AlphaFoldDB" id="A0A6C0ARZ2"/>
<keyword evidence="1" id="KW-0812">Transmembrane</keyword>
<evidence type="ECO:0000256" key="1">
    <source>
        <dbReference type="SAM" id="Phobius"/>
    </source>
</evidence>
<name>A0A6C0ARZ2_9ZZZZ</name>
<evidence type="ECO:0000313" key="2">
    <source>
        <dbReference type="EMBL" id="QHS82564.1"/>
    </source>
</evidence>
<keyword evidence="1" id="KW-1133">Transmembrane helix</keyword>
<proteinExistence type="predicted"/>
<dbReference type="EMBL" id="MN740803">
    <property type="protein sequence ID" value="QHS82564.1"/>
    <property type="molecule type" value="Genomic_DNA"/>
</dbReference>
<organism evidence="2">
    <name type="scientific">viral metagenome</name>
    <dbReference type="NCBI Taxonomy" id="1070528"/>
    <lineage>
        <taxon>unclassified sequences</taxon>
        <taxon>metagenomes</taxon>
        <taxon>organismal metagenomes</taxon>
    </lineage>
</organism>
<accession>A0A6C0ARZ2</accession>
<protein>
    <submittedName>
        <fullName evidence="2">Uncharacterized protein</fullName>
    </submittedName>
</protein>
<reference evidence="2" key="1">
    <citation type="journal article" date="2020" name="Nature">
        <title>Giant virus diversity and host interactions through global metagenomics.</title>
        <authorList>
            <person name="Schulz F."/>
            <person name="Roux S."/>
            <person name="Paez-Espino D."/>
            <person name="Jungbluth S."/>
            <person name="Walsh D.A."/>
            <person name="Denef V.J."/>
            <person name="McMahon K.D."/>
            <person name="Konstantinidis K.T."/>
            <person name="Eloe-Fadrosh E.A."/>
            <person name="Kyrpides N.C."/>
            <person name="Woyke T."/>
        </authorList>
    </citation>
    <scope>NUCLEOTIDE SEQUENCE</scope>
    <source>
        <strain evidence="2">GVMAG-S-1101171-111</strain>
    </source>
</reference>